<evidence type="ECO:0000256" key="15">
    <source>
        <dbReference type="SAM" id="Phobius"/>
    </source>
</evidence>
<reference evidence="17 18" key="1">
    <citation type="submission" date="2019-07" db="EMBL/GenBank/DDBJ databases">
        <title>Ln-dependent methylotrophs.</title>
        <authorList>
            <person name="Tani A."/>
        </authorList>
    </citation>
    <scope>NUCLEOTIDE SEQUENCE [LARGE SCALE GENOMIC DNA]</scope>
    <source>
        <strain evidence="17 18">SM12</strain>
    </source>
</reference>
<keyword evidence="11" id="KW-0046">Antibiotic resistance</keyword>
<evidence type="ECO:0000256" key="14">
    <source>
        <dbReference type="SAM" id="MobiDB-lite"/>
    </source>
</evidence>
<organism evidence="17 18">
    <name type="scientific">Rhizobium straminoryzae</name>
    <dbReference type="NCBI Taxonomy" id="1387186"/>
    <lineage>
        <taxon>Bacteria</taxon>
        <taxon>Pseudomonadati</taxon>
        <taxon>Pseudomonadota</taxon>
        <taxon>Alphaproteobacteria</taxon>
        <taxon>Hyphomicrobiales</taxon>
        <taxon>Rhizobiaceae</taxon>
        <taxon>Rhizobium/Agrobacterium group</taxon>
        <taxon>Rhizobium</taxon>
    </lineage>
</organism>
<dbReference type="InterPro" id="IPR017911">
    <property type="entry name" value="MacB-like_ATP-bd"/>
</dbReference>
<comment type="similarity">
    <text evidence="12">Belongs to the ABC transporter superfamily. Macrolide exporter (TC 3.A.1.122) family.</text>
</comment>
<comment type="caution">
    <text evidence="17">The sequence shown here is derived from an EMBL/GenBank/DDBJ whole genome shotgun (WGS) entry which is preliminary data.</text>
</comment>
<dbReference type="PROSITE" id="PS50893">
    <property type="entry name" value="ABC_TRANSPORTER_2"/>
    <property type="match status" value="1"/>
</dbReference>
<evidence type="ECO:0000256" key="13">
    <source>
        <dbReference type="ARBA" id="ARBA00041199"/>
    </source>
</evidence>
<evidence type="ECO:0000256" key="9">
    <source>
        <dbReference type="ARBA" id="ARBA00022989"/>
    </source>
</evidence>
<sequence>MTTPLISVEKLRRDYVSGEGTLTVLKDIDLTIEHGEMVAIMGASGSGKSTLMNLLGLLDRPTSGTYRVSGQDTSALDSDQLSALRREHFGFIFQRYHLLAELSAVGNVEIPAIYAGRARSERRERGAALLGRLGMADRTAHRPGQLSGGQQQRVSIARALMNDAEVILADEPTGALDRQSGEEVLRILEELNADGKTIIIVTHDPSVAARAKRIIEISDGVIIADRRTDAADARKSETPADPGTAASAPTRWGAGLDRFREAFTMALKALAAHRLRSFLTMLGIIIGIASVMLVVALGTGSQKMILANISSLGTNTLEVFPGKGFGDTRSGRVTTLVISDADALAKLTYVAAVTPTVSTNTTARFGATVANALVNGVGSQYFIVKGSTLVSGRFFDDESVATLSQDAVIDENTAKALFGSEGSDPIGKIILAGTVPVRVVGVISSQQGGFGSSDNLSIYLPYTSVQTRFLGTTSLRSLTVRVADDAEMDAAEQAVTDFLIRRHGTKDFFILNTDDIRKTITSTTQTMTLLVSAIAVISLIVGGIGVMNIMLVSVSERVAEIGVRMAVGARRMDILQQFLIEAVLVCLIGGCLGIALALSVGAAAALSGAGISLIFSATPMLLAFACSCLIGIAFGFLPARNASRLDPVAALS</sequence>
<evidence type="ECO:0000256" key="1">
    <source>
        <dbReference type="ARBA" id="ARBA00004429"/>
    </source>
</evidence>
<keyword evidence="2" id="KW-0813">Transport</keyword>
<dbReference type="EMBL" id="VJMG01000066">
    <property type="protein sequence ID" value="TRL35356.1"/>
    <property type="molecule type" value="Genomic_DNA"/>
</dbReference>
<dbReference type="InterPro" id="IPR017871">
    <property type="entry name" value="ABC_transporter-like_CS"/>
</dbReference>
<evidence type="ECO:0000259" key="16">
    <source>
        <dbReference type="PROSITE" id="PS50893"/>
    </source>
</evidence>
<keyword evidence="10 15" id="KW-0472">Membrane</keyword>
<keyword evidence="3" id="KW-1003">Cell membrane</keyword>
<dbReference type="Pfam" id="PF12704">
    <property type="entry name" value="MacB_PCD"/>
    <property type="match status" value="1"/>
</dbReference>
<evidence type="ECO:0000256" key="5">
    <source>
        <dbReference type="ARBA" id="ARBA00022692"/>
    </source>
</evidence>
<dbReference type="InterPro" id="IPR003593">
    <property type="entry name" value="AAA+_ATPase"/>
</dbReference>
<keyword evidence="9 15" id="KW-1133">Transmembrane helix</keyword>
<evidence type="ECO:0000256" key="10">
    <source>
        <dbReference type="ARBA" id="ARBA00023136"/>
    </source>
</evidence>
<dbReference type="FunFam" id="3.40.50.300:FF:000032">
    <property type="entry name" value="Export ABC transporter ATP-binding protein"/>
    <property type="match status" value="1"/>
</dbReference>
<dbReference type="PANTHER" id="PTHR30572:SF14">
    <property type="entry name" value="MACROLIDE EXPORT ATP-BINDING_PERMEASE PROTEIN MACB"/>
    <property type="match status" value="1"/>
</dbReference>
<accession>A0A549T0H8</accession>
<evidence type="ECO:0000256" key="12">
    <source>
        <dbReference type="ARBA" id="ARBA00038388"/>
    </source>
</evidence>
<evidence type="ECO:0000256" key="3">
    <source>
        <dbReference type="ARBA" id="ARBA00022475"/>
    </source>
</evidence>
<evidence type="ECO:0000256" key="8">
    <source>
        <dbReference type="ARBA" id="ARBA00022967"/>
    </source>
</evidence>
<dbReference type="InterPro" id="IPR027417">
    <property type="entry name" value="P-loop_NTPase"/>
</dbReference>
<dbReference type="SMART" id="SM00382">
    <property type="entry name" value="AAA"/>
    <property type="match status" value="1"/>
</dbReference>
<evidence type="ECO:0000256" key="6">
    <source>
        <dbReference type="ARBA" id="ARBA00022741"/>
    </source>
</evidence>
<evidence type="ECO:0000256" key="7">
    <source>
        <dbReference type="ARBA" id="ARBA00022840"/>
    </source>
</evidence>
<dbReference type="InterPro" id="IPR003439">
    <property type="entry name" value="ABC_transporter-like_ATP-bd"/>
</dbReference>
<evidence type="ECO:0000313" key="17">
    <source>
        <dbReference type="EMBL" id="TRL35356.1"/>
    </source>
</evidence>
<dbReference type="GO" id="GO:0098796">
    <property type="term" value="C:membrane protein complex"/>
    <property type="evidence" value="ECO:0007669"/>
    <property type="project" value="UniProtKB-ARBA"/>
</dbReference>
<dbReference type="CDD" id="cd03255">
    <property type="entry name" value="ABC_MJ0796_LolCDE_FtsE"/>
    <property type="match status" value="1"/>
</dbReference>
<feature type="domain" description="ABC transporter" evidence="16">
    <location>
        <begin position="6"/>
        <end position="244"/>
    </location>
</feature>
<dbReference type="Pfam" id="PF00005">
    <property type="entry name" value="ABC_tran"/>
    <property type="match status" value="1"/>
</dbReference>
<dbReference type="Proteomes" id="UP000316801">
    <property type="component" value="Unassembled WGS sequence"/>
</dbReference>
<dbReference type="GO" id="GO:0005886">
    <property type="term" value="C:plasma membrane"/>
    <property type="evidence" value="ECO:0007669"/>
    <property type="project" value="UniProtKB-SubCell"/>
</dbReference>
<keyword evidence="4" id="KW-0997">Cell inner membrane</keyword>
<keyword evidence="18" id="KW-1185">Reference proteome</keyword>
<name>A0A549T0H8_9HYPH</name>
<dbReference type="InterPro" id="IPR003838">
    <property type="entry name" value="ABC3_permease_C"/>
</dbReference>
<keyword evidence="7" id="KW-0067">ATP-binding</keyword>
<dbReference type="GO" id="GO:0046677">
    <property type="term" value="P:response to antibiotic"/>
    <property type="evidence" value="ECO:0007669"/>
    <property type="project" value="UniProtKB-KW"/>
</dbReference>
<dbReference type="RefSeq" id="WP_143127056.1">
    <property type="nucleotide sequence ID" value="NZ_VJMG01000066.1"/>
</dbReference>
<evidence type="ECO:0000256" key="4">
    <source>
        <dbReference type="ARBA" id="ARBA00022519"/>
    </source>
</evidence>
<evidence type="ECO:0000256" key="2">
    <source>
        <dbReference type="ARBA" id="ARBA00022448"/>
    </source>
</evidence>
<dbReference type="InterPro" id="IPR050250">
    <property type="entry name" value="Macrolide_Exporter_MacB"/>
</dbReference>
<dbReference type="GO" id="GO:0005524">
    <property type="term" value="F:ATP binding"/>
    <property type="evidence" value="ECO:0007669"/>
    <property type="project" value="UniProtKB-KW"/>
</dbReference>
<comment type="subcellular location">
    <subcellularLocation>
        <location evidence="1">Cell inner membrane</location>
        <topology evidence="1">Multi-pass membrane protein</topology>
    </subcellularLocation>
</comment>
<dbReference type="GO" id="GO:0022857">
    <property type="term" value="F:transmembrane transporter activity"/>
    <property type="evidence" value="ECO:0007669"/>
    <property type="project" value="TreeGrafter"/>
</dbReference>
<keyword evidence="6" id="KW-0547">Nucleotide-binding</keyword>
<evidence type="ECO:0000313" key="18">
    <source>
        <dbReference type="Proteomes" id="UP000316801"/>
    </source>
</evidence>
<keyword evidence="8" id="KW-1278">Translocase</keyword>
<feature type="transmembrane region" description="Helical" evidence="15">
    <location>
        <begin position="527"/>
        <end position="551"/>
    </location>
</feature>
<feature type="transmembrane region" description="Helical" evidence="15">
    <location>
        <begin position="578"/>
        <end position="605"/>
    </location>
</feature>
<dbReference type="SUPFAM" id="SSF52540">
    <property type="entry name" value="P-loop containing nucleoside triphosphate hydrolases"/>
    <property type="match status" value="1"/>
</dbReference>
<dbReference type="InterPro" id="IPR025857">
    <property type="entry name" value="MacB_PCD"/>
</dbReference>
<feature type="transmembrane region" description="Helical" evidence="15">
    <location>
        <begin position="611"/>
        <end position="637"/>
    </location>
</feature>
<dbReference type="Pfam" id="PF02687">
    <property type="entry name" value="FtsX"/>
    <property type="match status" value="1"/>
</dbReference>
<dbReference type="Gene3D" id="3.40.50.300">
    <property type="entry name" value="P-loop containing nucleotide triphosphate hydrolases"/>
    <property type="match status" value="1"/>
</dbReference>
<dbReference type="PANTHER" id="PTHR30572">
    <property type="entry name" value="MEMBRANE COMPONENT OF TRANSPORTER-RELATED"/>
    <property type="match status" value="1"/>
</dbReference>
<dbReference type="AlphaFoldDB" id="A0A549T0H8"/>
<gene>
    <name evidence="17" type="primary">macB</name>
    <name evidence="17" type="ORF">FNA46_20410</name>
</gene>
<evidence type="ECO:0000256" key="11">
    <source>
        <dbReference type="ARBA" id="ARBA00023251"/>
    </source>
</evidence>
<feature type="transmembrane region" description="Helical" evidence="15">
    <location>
        <begin position="278"/>
        <end position="298"/>
    </location>
</feature>
<proteinExistence type="inferred from homology"/>
<protein>
    <recommendedName>
        <fullName evidence="13">Pyoverdine export ATP-binding/permease protein PvdT</fullName>
    </recommendedName>
</protein>
<dbReference type="GO" id="GO:0016887">
    <property type="term" value="F:ATP hydrolysis activity"/>
    <property type="evidence" value="ECO:0007669"/>
    <property type="project" value="InterPro"/>
</dbReference>
<feature type="region of interest" description="Disordered" evidence="14">
    <location>
        <begin position="230"/>
        <end position="249"/>
    </location>
</feature>
<keyword evidence="5 15" id="KW-0812">Transmembrane</keyword>
<dbReference type="PROSITE" id="PS00211">
    <property type="entry name" value="ABC_TRANSPORTER_1"/>
    <property type="match status" value="1"/>
</dbReference>